<keyword evidence="3" id="KW-1185">Reference proteome</keyword>
<sequence>MICQRCQAKNATIHMRKMTNGKKEEVYLCQQCAQNNEALNVEHPFSIHNFLGGLLDTGLDSQFQVKYVENIRCEQCGNTYHHFKENGRLGCDHCYEEFNEQLIPLLKKIHGNIHHVGKVPKRAGGVIRLKKQLRQLKGQLREAIETEAFESAAEIRDQIRGVEEQIQGS</sequence>
<accession>A6TWL8</accession>
<dbReference type="GO" id="GO:0008270">
    <property type="term" value="F:zinc ion binding"/>
    <property type="evidence" value="ECO:0007669"/>
    <property type="project" value="TreeGrafter"/>
</dbReference>
<dbReference type="eggNOG" id="COG3880">
    <property type="taxonomic scope" value="Bacteria"/>
</dbReference>
<dbReference type="InterPro" id="IPR025542">
    <property type="entry name" value="YacH"/>
</dbReference>
<dbReference type="GO" id="GO:0050897">
    <property type="term" value="F:cobalt ion binding"/>
    <property type="evidence" value="ECO:0007669"/>
    <property type="project" value="TreeGrafter"/>
</dbReference>
<dbReference type="InterPro" id="IPR036876">
    <property type="entry name" value="UVR_dom_sf"/>
</dbReference>
<dbReference type="PANTHER" id="PTHR38430">
    <property type="entry name" value="PROTEIN-ARGININE KINASE ACTIVATOR PROTEIN"/>
    <property type="match status" value="1"/>
</dbReference>
<dbReference type="OrthoDB" id="9788704at2"/>
<dbReference type="Gene3D" id="4.10.860.10">
    <property type="entry name" value="UVR domain"/>
    <property type="match status" value="1"/>
</dbReference>
<dbReference type="RefSeq" id="WP_012065477.1">
    <property type="nucleotide sequence ID" value="NC_009633.1"/>
</dbReference>
<dbReference type="AlphaFoldDB" id="A6TWL8"/>
<dbReference type="HOGENOM" id="CLU_102553_1_0_9"/>
<dbReference type="GO" id="GO:1990170">
    <property type="term" value="P:stress response to cadmium ion"/>
    <property type="evidence" value="ECO:0007669"/>
    <property type="project" value="TreeGrafter"/>
</dbReference>
<dbReference type="SUPFAM" id="SSF46600">
    <property type="entry name" value="C-terminal UvrC-binding domain of UvrB"/>
    <property type="match status" value="1"/>
</dbReference>
<evidence type="ECO:0000313" key="2">
    <source>
        <dbReference type="EMBL" id="ABR50586.1"/>
    </source>
</evidence>
<dbReference type="PROSITE" id="PS50151">
    <property type="entry name" value="UVR"/>
    <property type="match status" value="1"/>
</dbReference>
<reference evidence="3" key="1">
    <citation type="journal article" date="2016" name="Genome Announc.">
        <title>Complete genome sequence of Alkaliphilus metalliredigens strain QYMF, an alkaliphilic and metal-reducing bacterium isolated from borax-contaminated leachate ponds.</title>
        <authorList>
            <person name="Hwang C."/>
            <person name="Copeland A."/>
            <person name="Lucas S."/>
            <person name="Lapidus A."/>
            <person name="Barry K."/>
            <person name="Detter J.C."/>
            <person name="Glavina Del Rio T."/>
            <person name="Hammon N."/>
            <person name="Israni S."/>
            <person name="Dalin E."/>
            <person name="Tice H."/>
            <person name="Pitluck S."/>
            <person name="Chertkov O."/>
            <person name="Brettin T."/>
            <person name="Bruce D."/>
            <person name="Han C."/>
            <person name="Schmutz J."/>
            <person name="Larimer F."/>
            <person name="Land M.L."/>
            <person name="Hauser L."/>
            <person name="Kyrpides N."/>
            <person name="Mikhailova N."/>
            <person name="Ye Q."/>
            <person name="Zhou J."/>
            <person name="Richardson P."/>
            <person name="Fields M.W."/>
        </authorList>
    </citation>
    <scope>NUCLEOTIDE SEQUENCE [LARGE SCALE GENOMIC DNA]</scope>
    <source>
        <strain evidence="3">QYMF</strain>
    </source>
</reference>
<proteinExistence type="predicted"/>
<protein>
    <submittedName>
        <fullName evidence="2">UvrB/UvrC protein</fullName>
    </submittedName>
</protein>
<dbReference type="InterPro" id="IPR001943">
    <property type="entry name" value="UVR_dom"/>
</dbReference>
<name>A6TWL8_ALKMQ</name>
<dbReference type="PIRSF" id="PIRSF015034">
    <property type="entry name" value="YacH"/>
    <property type="match status" value="1"/>
</dbReference>
<dbReference type="Pfam" id="PF02151">
    <property type="entry name" value="UVR"/>
    <property type="match status" value="1"/>
</dbReference>
<dbReference type="KEGG" id="amt:Amet_4514"/>
<evidence type="ECO:0000259" key="1">
    <source>
        <dbReference type="PROSITE" id="PS50151"/>
    </source>
</evidence>
<dbReference type="GO" id="GO:1990169">
    <property type="term" value="P:stress response to copper ion"/>
    <property type="evidence" value="ECO:0007669"/>
    <property type="project" value="TreeGrafter"/>
</dbReference>
<dbReference type="Proteomes" id="UP000001572">
    <property type="component" value="Chromosome"/>
</dbReference>
<organism evidence="2 3">
    <name type="scientific">Alkaliphilus metalliredigens (strain QYMF)</name>
    <dbReference type="NCBI Taxonomy" id="293826"/>
    <lineage>
        <taxon>Bacteria</taxon>
        <taxon>Bacillati</taxon>
        <taxon>Bacillota</taxon>
        <taxon>Clostridia</taxon>
        <taxon>Peptostreptococcales</taxon>
        <taxon>Natronincolaceae</taxon>
        <taxon>Alkaliphilus</taxon>
    </lineage>
</organism>
<feature type="domain" description="UVR" evidence="1">
    <location>
        <begin position="130"/>
        <end position="165"/>
    </location>
</feature>
<gene>
    <name evidence="2" type="ordered locus">Amet_4514</name>
</gene>
<evidence type="ECO:0000313" key="3">
    <source>
        <dbReference type="Proteomes" id="UP000001572"/>
    </source>
</evidence>
<dbReference type="EMBL" id="CP000724">
    <property type="protein sequence ID" value="ABR50586.1"/>
    <property type="molecule type" value="Genomic_DNA"/>
</dbReference>
<dbReference type="PANTHER" id="PTHR38430:SF1">
    <property type="entry name" value="PROTEIN-ARGININE KINASE ACTIVATOR PROTEIN"/>
    <property type="match status" value="1"/>
</dbReference>
<dbReference type="GO" id="GO:0046870">
    <property type="term" value="F:cadmium ion binding"/>
    <property type="evidence" value="ECO:0007669"/>
    <property type="project" value="TreeGrafter"/>
</dbReference>
<dbReference type="GO" id="GO:0005507">
    <property type="term" value="F:copper ion binding"/>
    <property type="evidence" value="ECO:0007669"/>
    <property type="project" value="TreeGrafter"/>
</dbReference>
<dbReference type="STRING" id="293826.Amet_4514"/>